<dbReference type="Gene3D" id="3.40.250.10">
    <property type="entry name" value="Rhodanese-like domain"/>
    <property type="match status" value="1"/>
</dbReference>
<sequence length="192" mass="21308">MLPLRPSVARSMFTVRPVRGIHSCARLTRQRITALPCAPITAVPRRVLVLPTVRAISTGLPRWQDAKSRSPDEANVEIYTFEQVKRLSDSPSPKHLIVDVRDKHELESSGEIPNSVNISIKQHLSPFSLPAETFEETFGFSKPTEDTVLVFSCKSGVRSESAARQARAAGYNVVSYKGSWLDWAKNTGGKTY</sequence>
<evidence type="ECO:0000259" key="1">
    <source>
        <dbReference type="PROSITE" id="PS50206"/>
    </source>
</evidence>
<dbReference type="GO" id="GO:0004792">
    <property type="term" value="F:thiosulfate-cyanide sulfurtransferase activity"/>
    <property type="evidence" value="ECO:0007669"/>
    <property type="project" value="TreeGrafter"/>
</dbReference>
<dbReference type="Pfam" id="PF00581">
    <property type="entry name" value="Rhodanese"/>
    <property type="match status" value="1"/>
</dbReference>
<evidence type="ECO:0000313" key="3">
    <source>
        <dbReference type="Proteomes" id="UP001375240"/>
    </source>
</evidence>
<proteinExistence type="predicted"/>
<evidence type="ECO:0000313" key="2">
    <source>
        <dbReference type="EMBL" id="KAK6346723.1"/>
    </source>
</evidence>
<dbReference type="EMBL" id="JAVHNQ010000005">
    <property type="protein sequence ID" value="KAK6346723.1"/>
    <property type="molecule type" value="Genomic_DNA"/>
</dbReference>
<comment type="caution">
    <text evidence="2">The sequence shown here is derived from an EMBL/GenBank/DDBJ whole genome shotgun (WGS) entry which is preliminary data.</text>
</comment>
<dbReference type="PROSITE" id="PS50206">
    <property type="entry name" value="RHODANESE_3"/>
    <property type="match status" value="1"/>
</dbReference>
<protein>
    <recommendedName>
        <fullName evidence="1">Rhodanese domain-containing protein</fullName>
    </recommendedName>
</protein>
<reference evidence="2 3" key="1">
    <citation type="submission" date="2019-10" db="EMBL/GenBank/DDBJ databases">
        <authorList>
            <person name="Palmer J.M."/>
        </authorList>
    </citation>
    <scope>NUCLEOTIDE SEQUENCE [LARGE SCALE GENOMIC DNA]</scope>
    <source>
        <strain evidence="2 3">TWF696</strain>
    </source>
</reference>
<accession>A0AAV9URI7</accession>
<gene>
    <name evidence="2" type="ORF">TWF696_006836</name>
</gene>
<dbReference type="InterPro" id="IPR036873">
    <property type="entry name" value="Rhodanese-like_dom_sf"/>
</dbReference>
<dbReference type="SUPFAM" id="SSF52821">
    <property type="entry name" value="Rhodanese/Cell cycle control phosphatase"/>
    <property type="match status" value="1"/>
</dbReference>
<dbReference type="SMART" id="SM00450">
    <property type="entry name" value="RHOD"/>
    <property type="match status" value="1"/>
</dbReference>
<dbReference type="Proteomes" id="UP001375240">
    <property type="component" value="Unassembled WGS sequence"/>
</dbReference>
<dbReference type="InterPro" id="IPR001763">
    <property type="entry name" value="Rhodanese-like_dom"/>
</dbReference>
<feature type="domain" description="Rhodanese" evidence="1">
    <location>
        <begin position="91"/>
        <end position="192"/>
    </location>
</feature>
<name>A0AAV9URI7_9PEZI</name>
<dbReference type="AlphaFoldDB" id="A0AAV9URI7"/>
<dbReference type="PANTHER" id="PTHR44086">
    <property type="entry name" value="THIOSULFATE SULFURTRANSFERASE RDL2, MITOCHONDRIAL-RELATED"/>
    <property type="match status" value="1"/>
</dbReference>
<dbReference type="GO" id="GO:0005739">
    <property type="term" value="C:mitochondrion"/>
    <property type="evidence" value="ECO:0007669"/>
    <property type="project" value="TreeGrafter"/>
</dbReference>
<dbReference type="PANTHER" id="PTHR44086:SF10">
    <property type="entry name" value="THIOSULFATE SULFURTRANSFERASE_RHODANESE-LIKE DOMAIN-CONTAINING PROTEIN 3"/>
    <property type="match status" value="1"/>
</dbReference>
<organism evidence="2 3">
    <name type="scientific">Orbilia brochopaga</name>
    <dbReference type="NCBI Taxonomy" id="3140254"/>
    <lineage>
        <taxon>Eukaryota</taxon>
        <taxon>Fungi</taxon>
        <taxon>Dikarya</taxon>
        <taxon>Ascomycota</taxon>
        <taxon>Pezizomycotina</taxon>
        <taxon>Orbiliomycetes</taxon>
        <taxon>Orbiliales</taxon>
        <taxon>Orbiliaceae</taxon>
        <taxon>Orbilia</taxon>
    </lineage>
</organism>
<keyword evidence="3" id="KW-1185">Reference proteome</keyword>